<evidence type="ECO:0000259" key="3">
    <source>
        <dbReference type="PROSITE" id="PS51176"/>
    </source>
</evidence>
<dbReference type="AlphaFoldDB" id="X1NA33"/>
<dbReference type="InterPro" id="IPR046825">
    <property type="entry name" value="PDH_C"/>
</dbReference>
<gene>
    <name evidence="4" type="ORF">S06H3_35529</name>
</gene>
<dbReference type="InterPro" id="IPR050812">
    <property type="entry name" value="Preph/Arog_dehydrog"/>
</dbReference>
<sequence>TTKKTNRRAVQTLKRFWSDLGCCVKLMTPTEHDRIFANISHLPHVAAAALINSNSSEELKFAGKGFIDTSRIASGPANIWADVLLTNADNTIKGIDKIIAELLKLKKAIKNQNKQQIENLLEAARKKRSALINYKINKKELIS</sequence>
<comment type="caution">
    <text evidence="4">The sequence shown here is derived from an EMBL/GenBank/DDBJ whole genome shotgun (WGS) entry which is preliminary data.</text>
</comment>
<evidence type="ECO:0000256" key="1">
    <source>
        <dbReference type="ARBA" id="ARBA00023002"/>
    </source>
</evidence>
<feature type="non-terminal residue" evidence="4">
    <location>
        <position position="1"/>
    </location>
</feature>
<dbReference type="EMBL" id="BARV01021439">
    <property type="protein sequence ID" value="GAI23710.1"/>
    <property type="molecule type" value="Genomic_DNA"/>
</dbReference>
<organism evidence="4">
    <name type="scientific">marine sediment metagenome</name>
    <dbReference type="NCBI Taxonomy" id="412755"/>
    <lineage>
        <taxon>unclassified sequences</taxon>
        <taxon>metagenomes</taxon>
        <taxon>ecological metagenomes</taxon>
    </lineage>
</organism>
<dbReference type="InterPro" id="IPR003099">
    <property type="entry name" value="Prephen_DH"/>
</dbReference>
<evidence type="ECO:0000313" key="4">
    <source>
        <dbReference type="EMBL" id="GAI23710.1"/>
    </source>
</evidence>
<dbReference type="InterPro" id="IPR008927">
    <property type="entry name" value="6-PGluconate_DH-like_C_sf"/>
</dbReference>
<dbReference type="Gene3D" id="1.10.3660.10">
    <property type="entry name" value="6-phosphogluconate dehydrogenase C-terminal like domain"/>
    <property type="match status" value="1"/>
</dbReference>
<keyword evidence="1" id="KW-0560">Oxidoreductase</keyword>
<feature type="domain" description="Prephenate/arogenate dehydrogenase" evidence="3">
    <location>
        <begin position="1"/>
        <end position="139"/>
    </location>
</feature>
<dbReference type="SUPFAM" id="SSF48179">
    <property type="entry name" value="6-phosphogluconate dehydrogenase C-terminal domain-like"/>
    <property type="match status" value="1"/>
</dbReference>
<dbReference type="GO" id="GO:0006571">
    <property type="term" value="P:tyrosine biosynthetic process"/>
    <property type="evidence" value="ECO:0007669"/>
    <property type="project" value="InterPro"/>
</dbReference>
<dbReference type="PANTHER" id="PTHR21363">
    <property type="entry name" value="PREPHENATE DEHYDROGENASE"/>
    <property type="match status" value="1"/>
</dbReference>
<dbReference type="GO" id="GO:0008977">
    <property type="term" value="F:prephenate dehydrogenase (NAD+) activity"/>
    <property type="evidence" value="ECO:0007669"/>
    <property type="project" value="InterPro"/>
</dbReference>
<name>X1NA33_9ZZZZ</name>
<reference evidence="4" key="1">
    <citation type="journal article" date="2014" name="Front. Microbiol.">
        <title>High frequency of phylogenetically diverse reductive dehalogenase-homologous genes in deep subseafloor sedimentary metagenomes.</title>
        <authorList>
            <person name="Kawai M."/>
            <person name="Futagami T."/>
            <person name="Toyoda A."/>
            <person name="Takaki Y."/>
            <person name="Nishi S."/>
            <person name="Hori S."/>
            <person name="Arai W."/>
            <person name="Tsubouchi T."/>
            <person name="Morono Y."/>
            <person name="Uchiyama I."/>
            <person name="Ito T."/>
            <person name="Fujiyama A."/>
            <person name="Inagaki F."/>
            <person name="Takami H."/>
        </authorList>
    </citation>
    <scope>NUCLEOTIDE SEQUENCE</scope>
    <source>
        <strain evidence="4">Expedition CK06-06</strain>
    </source>
</reference>
<protein>
    <recommendedName>
        <fullName evidence="3">Prephenate/arogenate dehydrogenase domain-containing protein</fullName>
    </recommendedName>
</protein>
<evidence type="ECO:0000256" key="2">
    <source>
        <dbReference type="SAM" id="Coils"/>
    </source>
</evidence>
<feature type="coiled-coil region" evidence="2">
    <location>
        <begin position="95"/>
        <end position="127"/>
    </location>
</feature>
<keyword evidence="2" id="KW-0175">Coiled coil</keyword>
<dbReference type="PROSITE" id="PS51176">
    <property type="entry name" value="PDH_ADH"/>
    <property type="match status" value="1"/>
</dbReference>
<dbReference type="Pfam" id="PF20463">
    <property type="entry name" value="PDH_C"/>
    <property type="match status" value="1"/>
</dbReference>
<accession>X1NA33</accession>
<dbReference type="GO" id="GO:0070403">
    <property type="term" value="F:NAD+ binding"/>
    <property type="evidence" value="ECO:0007669"/>
    <property type="project" value="TreeGrafter"/>
</dbReference>
<dbReference type="GO" id="GO:0004665">
    <property type="term" value="F:prephenate dehydrogenase (NADP+) activity"/>
    <property type="evidence" value="ECO:0007669"/>
    <property type="project" value="InterPro"/>
</dbReference>
<dbReference type="PANTHER" id="PTHR21363:SF0">
    <property type="entry name" value="PREPHENATE DEHYDROGENASE [NADP(+)]"/>
    <property type="match status" value="1"/>
</dbReference>
<proteinExistence type="predicted"/>